<comment type="caution">
    <text evidence="4">The sequence shown here is derived from an EMBL/GenBank/DDBJ whole genome shotgun (WGS) entry which is preliminary data.</text>
</comment>
<dbReference type="EMBL" id="BONN01000007">
    <property type="protein sequence ID" value="GIG33371.1"/>
    <property type="molecule type" value="Genomic_DNA"/>
</dbReference>
<evidence type="ECO:0000256" key="1">
    <source>
        <dbReference type="SAM" id="MobiDB-lite"/>
    </source>
</evidence>
<organism evidence="4 5">
    <name type="scientific">Cellulomonas oligotrophica</name>
    <dbReference type="NCBI Taxonomy" id="931536"/>
    <lineage>
        <taxon>Bacteria</taxon>
        <taxon>Bacillati</taxon>
        <taxon>Actinomycetota</taxon>
        <taxon>Actinomycetes</taxon>
        <taxon>Micrococcales</taxon>
        <taxon>Cellulomonadaceae</taxon>
        <taxon>Cellulomonas</taxon>
    </lineage>
</organism>
<feature type="region of interest" description="Disordered" evidence="1">
    <location>
        <begin position="1"/>
        <end position="41"/>
    </location>
</feature>
<feature type="transmembrane region" description="Helical" evidence="2">
    <location>
        <begin position="226"/>
        <end position="244"/>
    </location>
</feature>
<feature type="compositionally biased region" description="Low complexity" evidence="1">
    <location>
        <begin position="24"/>
        <end position="41"/>
    </location>
</feature>
<keyword evidence="2" id="KW-0812">Transmembrane</keyword>
<sequence>MVSPAGGWQGVRMGEPGHGPSTDAAVPASPESPSATTARPTGTPAAAWRVLAAALVCGSAVLLFAVHVRPLGYVPLLVGVALAWAVDRVLGADLLIIAAGMGIVSTIPLGADLSDAGMVRFTIALALAVVVPFVLSRHVLGDDVIRFPWRTGKRWTRTQWIYLVSVVGVAYLLLPFYFLSSGAYQNWPTVVTGDEVARLFVGVNAVGTWDELFFICTVFALLRRHFGLWTANVLQATVFVSFLWELGYREWGPLLTIPFALIQGFTFSLTKSLTYVLVVHLLFDALVFMVLVHAHTPELFDIFVTAPARP</sequence>
<feature type="transmembrane region" description="Helical" evidence="2">
    <location>
        <begin position="94"/>
        <end position="111"/>
    </location>
</feature>
<feature type="domain" description="CAAX prenyl protease 2/Lysostaphin resistance protein A-like" evidence="3">
    <location>
        <begin position="196"/>
        <end position="285"/>
    </location>
</feature>
<feature type="transmembrane region" description="Helical" evidence="2">
    <location>
        <begin position="117"/>
        <end position="140"/>
    </location>
</feature>
<reference evidence="4 5" key="1">
    <citation type="submission" date="2021-01" db="EMBL/GenBank/DDBJ databases">
        <title>Whole genome shotgun sequence of Cellulomonas oligotrophica NBRC 109435.</title>
        <authorList>
            <person name="Komaki H."/>
            <person name="Tamura T."/>
        </authorList>
    </citation>
    <scope>NUCLEOTIDE SEQUENCE [LARGE SCALE GENOMIC DNA]</scope>
    <source>
        <strain evidence="4 5">NBRC 109435</strain>
    </source>
</reference>
<feature type="transmembrane region" description="Helical" evidence="2">
    <location>
        <begin position="160"/>
        <end position="179"/>
    </location>
</feature>
<accession>A0ABQ4DCB5</accession>
<name>A0ABQ4DCB5_9CELL</name>
<gene>
    <name evidence="4" type="ORF">Col01nite_25300</name>
</gene>
<keyword evidence="5" id="KW-1185">Reference proteome</keyword>
<feature type="transmembrane region" description="Helical" evidence="2">
    <location>
        <begin position="199"/>
        <end position="221"/>
    </location>
</feature>
<feature type="transmembrane region" description="Helical" evidence="2">
    <location>
        <begin position="46"/>
        <end position="65"/>
    </location>
</feature>
<keyword evidence="2" id="KW-1133">Transmembrane helix</keyword>
<evidence type="ECO:0000256" key="2">
    <source>
        <dbReference type="SAM" id="Phobius"/>
    </source>
</evidence>
<keyword evidence="2" id="KW-0472">Membrane</keyword>
<feature type="transmembrane region" description="Helical" evidence="2">
    <location>
        <begin position="273"/>
        <end position="292"/>
    </location>
</feature>
<dbReference type="Pfam" id="PF02517">
    <property type="entry name" value="Rce1-like"/>
    <property type="match status" value="1"/>
</dbReference>
<evidence type="ECO:0000313" key="5">
    <source>
        <dbReference type="Proteomes" id="UP000618382"/>
    </source>
</evidence>
<protein>
    <recommendedName>
        <fullName evidence="3">CAAX prenyl protease 2/Lysostaphin resistance protein A-like domain-containing protein</fullName>
    </recommendedName>
</protein>
<evidence type="ECO:0000259" key="3">
    <source>
        <dbReference type="Pfam" id="PF02517"/>
    </source>
</evidence>
<proteinExistence type="predicted"/>
<dbReference type="Proteomes" id="UP000618382">
    <property type="component" value="Unassembled WGS sequence"/>
</dbReference>
<dbReference type="InterPro" id="IPR003675">
    <property type="entry name" value="Rce1/LyrA-like_dom"/>
</dbReference>
<evidence type="ECO:0000313" key="4">
    <source>
        <dbReference type="EMBL" id="GIG33371.1"/>
    </source>
</evidence>